<evidence type="ECO:0000256" key="16">
    <source>
        <dbReference type="SAM" id="SignalP"/>
    </source>
</evidence>
<name>A0A8H2JLC2_9GAMM</name>
<evidence type="ECO:0000256" key="8">
    <source>
        <dbReference type="ARBA" id="ARBA00023004"/>
    </source>
</evidence>
<keyword evidence="4 14" id="KW-1134">Transmembrane beta strand</keyword>
<feature type="signal peptide" evidence="16">
    <location>
        <begin position="1"/>
        <end position="23"/>
    </location>
</feature>
<dbReference type="Pfam" id="PF00593">
    <property type="entry name" value="TonB_dep_Rec_b-barrel"/>
    <property type="match status" value="1"/>
</dbReference>
<dbReference type="Gene3D" id="2.170.130.10">
    <property type="entry name" value="TonB-dependent receptor, plug domain"/>
    <property type="match status" value="1"/>
</dbReference>
<sequence>MKFSPLFLAVSAVLSSTTVFANANDLSPKNKALEVIEVKGTYFNGYKVDNANGAMRGDLSLLETAQSVTVIPNTVINEQLATTLGEVLGNDASLTPGSKQRNREVFNLRGFELSSATGYLRDGHQHWSHYQQPIETLESIEVIKGPSSILYGQSGPGGLVNMVTKKPTANSIFNLGVDFDQEGSTRFTLDAGGAITEDESLRYRANLVKQDVTYQREYQNGEQRERERFLGALVVAYDITDDLLVSAHYDRTNDKAGLDTGAWLDDNGNIIGDDKTIRDMSWAFTDITVENYGVDINYALNDAWQVKLGYNEQTFERQRFESSAKKPNSFVEGDSYTSKPYDRFDDWQFTTAFIDFTGDFTLAGVAHNLLIGANSLDYYYGQLKVNAASVDYAAGQAEPIRPNISYTTDDSLSTTEYDYYGIYIQDLITLNQQWQVMIGGRYDKQSKEGADNESLLPKAGVLYHPNDSTTFYASYSEGFEPQSSETINDEDDANFGMEIDAMTSTQYELGAKWQLLDDRLLLTTAIFDITKSNVLVTEDYTSSTDANITQITTQVGEQQHKGFEIAAQGAVTDKLFVMTSIMNLDATYKNDEEYAGKTPVDAPEWSASVWSRYEITESIAFNAGAFFEGERFADKENTIVKDAYTRVDVGATYKLNLYNTDVNLRFNVQNLFDTDYLAGGGQSNVTVGDDRNYRLAVQFAF</sequence>
<evidence type="ECO:0000256" key="13">
    <source>
        <dbReference type="ARBA" id="ARBA00023237"/>
    </source>
</evidence>
<comment type="similarity">
    <text evidence="2 14 15">Belongs to the TonB-dependent receptor family.</text>
</comment>
<comment type="subcellular location">
    <subcellularLocation>
        <location evidence="1 14">Cell outer membrane</location>
        <topology evidence="1 14">Multi-pass membrane protein</topology>
    </subcellularLocation>
</comment>
<feature type="domain" description="TonB-dependent receptor-like beta-barrel" evidence="17">
    <location>
        <begin position="238"/>
        <end position="671"/>
    </location>
</feature>
<evidence type="ECO:0000259" key="18">
    <source>
        <dbReference type="Pfam" id="PF07715"/>
    </source>
</evidence>
<dbReference type="Gene3D" id="2.40.170.20">
    <property type="entry name" value="TonB-dependent receptor, beta-barrel domain"/>
    <property type="match status" value="1"/>
</dbReference>
<dbReference type="RefSeq" id="WP_138622744.1">
    <property type="nucleotide sequence ID" value="NZ_SZVP01000007.1"/>
</dbReference>
<evidence type="ECO:0000256" key="15">
    <source>
        <dbReference type="RuleBase" id="RU003357"/>
    </source>
</evidence>
<dbReference type="OrthoDB" id="127311at2"/>
<keyword evidence="11 14" id="KW-0472">Membrane</keyword>
<dbReference type="PANTHER" id="PTHR32552:SF68">
    <property type="entry name" value="FERRICHROME OUTER MEMBRANE TRANSPORTER_PHAGE RECEPTOR"/>
    <property type="match status" value="1"/>
</dbReference>
<dbReference type="Proteomes" id="UP000307702">
    <property type="component" value="Unassembled WGS sequence"/>
</dbReference>
<evidence type="ECO:0000256" key="6">
    <source>
        <dbReference type="ARBA" id="ARBA00022692"/>
    </source>
</evidence>
<keyword evidence="5" id="KW-0410">Iron transport</keyword>
<dbReference type="PANTHER" id="PTHR32552">
    <property type="entry name" value="FERRICHROME IRON RECEPTOR-RELATED"/>
    <property type="match status" value="1"/>
</dbReference>
<evidence type="ECO:0000256" key="2">
    <source>
        <dbReference type="ARBA" id="ARBA00009810"/>
    </source>
</evidence>
<keyword evidence="7 16" id="KW-0732">Signal</keyword>
<evidence type="ECO:0000259" key="17">
    <source>
        <dbReference type="Pfam" id="PF00593"/>
    </source>
</evidence>
<keyword evidence="3 14" id="KW-0813">Transport</keyword>
<keyword evidence="8" id="KW-0408">Iron</keyword>
<evidence type="ECO:0000256" key="7">
    <source>
        <dbReference type="ARBA" id="ARBA00022729"/>
    </source>
</evidence>
<dbReference type="Pfam" id="PF07715">
    <property type="entry name" value="Plug"/>
    <property type="match status" value="1"/>
</dbReference>
<evidence type="ECO:0000256" key="12">
    <source>
        <dbReference type="ARBA" id="ARBA00023170"/>
    </source>
</evidence>
<evidence type="ECO:0000313" key="19">
    <source>
        <dbReference type="EMBL" id="TMM45305.1"/>
    </source>
</evidence>
<dbReference type="InterPro" id="IPR039426">
    <property type="entry name" value="TonB-dep_rcpt-like"/>
</dbReference>
<evidence type="ECO:0000256" key="11">
    <source>
        <dbReference type="ARBA" id="ARBA00023136"/>
    </source>
</evidence>
<dbReference type="PROSITE" id="PS52016">
    <property type="entry name" value="TONB_DEPENDENT_REC_3"/>
    <property type="match status" value="1"/>
</dbReference>
<dbReference type="InterPro" id="IPR012910">
    <property type="entry name" value="Plug_dom"/>
</dbReference>
<dbReference type="InterPro" id="IPR000531">
    <property type="entry name" value="Beta-barrel_TonB"/>
</dbReference>
<feature type="domain" description="TonB-dependent receptor plug" evidence="18">
    <location>
        <begin position="61"/>
        <end position="158"/>
    </location>
</feature>
<dbReference type="GO" id="GO:0009279">
    <property type="term" value="C:cell outer membrane"/>
    <property type="evidence" value="ECO:0007669"/>
    <property type="project" value="UniProtKB-SubCell"/>
</dbReference>
<dbReference type="InterPro" id="IPR036942">
    <property type="entry name" value="Beta-barrel_TonB_sf"/>
</dbReference>
<evidence type="ECO:0000313" key="20">
    <source>
        <dbReference type="Proteomes" id="UP000307702"/>
    </source>
</evidence>
<proteinExistence type="inferred from homology"/>
<protein>
    <submittedName>
        <fullName evidence="19">TonB-dependent siderophore receptor</fullName>
    </submittedName>
</protein>
<dbReference type="CDD" id="cd01347">
    <property type="entry name" value="ligand_gated_channel"/>
    <property type="match status" value="1"/>
</dbReference>
<keyword evidence="6 14" id="KW-0812">Transmembrane</keyword>
<dbReference type="EMBL" id="SZVP01000007">
    <property type="protein sequence ID" value="TMM45305.1"/>
    <property type="molecule type" value="Genomic_DNA"/>
</dbReference>
<dbReference type="GO" id="GO:0015344">
    <property type="term" value="F:siderophore uptake transmembrane transporter activity"/>
    <property type="evidence" value="ECO:0007669"/>
    <property type="project" value="TreeGrafter"/>
</dbReference>
<evidence type="ECO:0000256" key="14">
    <source>
        <dbReference type="PROSITE-ProRule" id="PRU01360"/>
    </source>
</evidence>
<accession>A0A8H2JLC2</accession>
<feature type="chain" id="PRO_5034260676" evidence="16">
    <location>
        <begin position="24"/>
        <end position="701"/>
    </location>
</feature>
<keyword evidence="20" id="KW-1185">Reference proteome</keyword>
<dbReference type="GO" id="GO:0038023">
    <property type="term" value="F:signaling receptor activity"/>
    <property type="evidence" value="ECO:0007669"/>
    <property type="project" value="InterPro"/>
</dbReference>
<organism evidence="19 20">
    <name type="scientific">Colwellia ponticola</name>
    <dbReference type="NCBI Taxonomy" id="2304625"/>
    <lineage>
        <taxon>Bacteria</taxon>
        <taxon>Pseudomonadati</taxon>
        <taxon>Pseudomonadota</taxon>
        <taxon>Gammaproteobacteria</taxon>
        <taxon>Alteromonadales</taxon>
        <taxon>Colwelliaceae</taxon>
        <taxon>Colwellia</taxon>
    </lineage>
</organism>
<dbReference type="InterPro" id="IPR037066">
    <property type="entry name" value="Plug_dom_sf"/>
</dbReference>
<keyword evidence="13 14" id="KW-0998">Cell outer membrane</keyword>
<keyword evidence="12 19" id="KW-0675">Receptor</keyword>
<evidence type="ECO:0000256" key="10">
    <source>
        <dbReference type="ARBA" id="ARBA00023077"/>
    </source>
</evidence>
<evidence type="ECO:0000256" key="9">
    <source>
        <dbReference type="ARBA" id="ARBA00023065"/>
    </source>
</evidence>
<evidence type="ECO:0000256" key="5">
    <source>
        <dbReference type="ARBA" id="ARBA00022496"/>
    </source>
</evidence>
<keyword evidence="10 15" id="KW-0798">TonB box</keyword>
<dbReference type="SUPFAM" id="SSF56935">
    <property type="entry name" value="Porins"/>
    <property type="match status" value="1"/>
</dbReference>
<dbReference type="GO" id="GO:0015891">
    <property type="term" value="P:siderophore transport"/>
    <property type="evidence" value="ECO:0007669"/>
    <property type="project" value="InterPro"/>
</dbReference>
<comment type="caution">
    <text evidence="19">The sequence shown here is derived from an EMBL/GenBank/DDBJ whole genome shotgun (WGS) entry which is preliminary data.</text>
</comment>
<dbReference type="AlphaFoldDB" id="A0A8H2JLC2"/>
<evidence type="ECO:0000256" key="4">
    <source>
        <dbReference type="ARBA" id="ARBA00022452"/>
    </source>
</evidence>
<evidence type="ECO:0000256" key="1">
    <source>
        <dbReference type="ARBA" id="ARBA00004571"/>
    </source>
</evidence>
<evidence type="ECO:0000256" key="3">
    <source>
        <dbReference type="ARBA" id="ARBA00022448"/>
    </source>
</evidence>
<reference evidence="19 20" key="1">
    <citation type="submission" date="2019-05" db="EMBL/GenBank/DDBJ databases">
        <title>Colwellia ponticola sp. nov., isolated from seawater.</title>
        <authorList>
            <person name="Yoon J.-H."/>
        </authorList>
    </citation>
    <scope>NUCLEOTIDE SEQUENCE [LARGE SCALE GENOMIC DNA]</scope>
    <source>
        <strain evidence="19 20">OISW-25</strain>
    </source>
</reference>
<keyword evidence="9" id="KW-0406">Ion transport</keyword>
<dbReference type="NCBIfam" id="TIGR01783">
    <property type="entry name" value="TonB-siderophor"/>
    <property type="match status" value="1"/>
</dbReference>
<dbReference type="InterPro" id="IPR010105">
    <property type="entry name" value="TonB_sidphr_rcpt"/>
</dbReference>
<gene>
    <name evidence="19" type="ORF">FCS21_09455</name>
</gene>